<dbReference type="Gene3D" id="2.20.80.10">
    <property type="entry name" value="Lipovitellin-phosvitin complex, chain A, domain 4"/>
    <property type="match status" value="1"/>
</dbReference>
<evidence type="ECO:0000256" key="1">
    <source>
        <dbReference type="ARBA" id="ARBA00023157"/>
    </source>
</evidence>
<feature type="domain" description="Vitellogenin" evidence="3">
    <location>
        <begin position="2"/>
        <end position="213"/>
    </location>
</feature>
<keyword evidence="6" id="KW-1185">Reference proteome</keyword>
<keyword evidence="1" id="KW-1015">Disulfide bond</keyword>
<evidence type="ECO:0000256" key="2">
    <source>
        <dbReference type="ARBA" id="ARBA00023180"/>
    </source>
</evidence>
<keyword evidence="2" id="KW-0325">Glycoprotein</keyword>
<dbReference type="InterPro" id="IPR001747">
    <property type="entry name" value="Vitellogenin_N"/>
</dbReference>
<feature type="domain" description="Vitellinogen open beta-sheet" evidence="4">
    <location>
        <begin position="266"/>
        <end position="374"/>
    </location>
</feature>
<evidence type="ECO:0000313" key="5">
    <source>
        <dbReference type="EMBL" id="PVD35441.1"/>
    </source>
</evidence>
<dbReference type="OrthoDB" id="6484170at2759"/>
<organism evidence="5 6">
    <name type="scientific">Pomacea canaliculata</name>
    <name type="common">Golden apple snail</name>
    <dbReference type="NCBI Taxonomy" id="400727"/>
    <lineage>
        <taxon>Eukaryota</taxon>
        <taxon>Metazoa</taxon>
        <taxon>Spiralia</taxon>
        <taxon>Lophotrochozoa</taxon>
        <taxon>Mollusca</taxon>
        <taxon>Gastropoda</taxon>
        <taxon>Caenogastropoda</taxon>
        <taxon>Architaenioglossa</taxon>
        <taxon>Ampullarioidea</taxon>
        <taxon>Ampullariidae</taxon>
        <taxon>Pomacea</taxon>
    </lineage>
</organism>
<sequence>MVATEASVRVISRMMISGEVQGLQLHLWLSSLGMLQVVTENMLNEAKALLDLSTLAAEAALPVSSMVSTFCRRHSDCGAHNSVSRIMLALKKNIGVACEADRMSQGKIVRTLHAIGNSGQAAQVEDVLDNCIRRKYFPEVRIAALQALYYMPCTVNRTRAEGIFHDQTEDWEVRITSYLVIMQCATLELLSKLRLTIATEQNEQVLSFVKSHVTNLRKKARSGGDHVPKFLDNAEFSSWEKEEQKLQTAKNIYGKSIFMKPVRGDTGGGSLYARFQGKEIAFFRSEMFTPGQSTWPAGQTLLSALRTLSTEGRYNFTQSAILADVSLVVPTASGLPLTLGLNSSASVELAVFGKLDFHDLTSSPRNLHAAGQIRAR</sequence>
<dbReference type="InterPro" id="IPR050733">
    <property type="entry name" value="Vitellogenin/Apolipophorin"/>
</dbReference>
<accession>A0A2T7PPU4</accession>
<evidence type="ECO:0000259" key="4">
    <source>
        <dbReference type="Pfam" id="PF09172"/>
    </source>
</evidence>
<dbReference type="Pfam" id="PF09172">
    <property type="entry name" value="Vit_open_b-sht"/>
    <property type="match status" value="1"/>
</dbReference>
<evidence type="ECO:0008006" key="7">
    <source>
        <dbReference type="Google" id="ProtNLM"/>
    </source>
</evidence>
<dbReference type="AlphaFoldDB" id="A0A2T7PPU4"/>
<protein>
    <recommendedName>
        <fullName evidence="7">Vitellogenin domain-containing protein</fullName>
    </recommendedName>
</protein>
<dbReference type="InterPro" id="IPR015255">
    <property type="entry name" value="Vitellinogen_open_b-sht"/>
</dbReference>
<evidence type="ECO:0000259" key="3">
    <source>
        <dbReference type="Pfam" id="PF01347"/>
    </source>
</evidence>
<evidence type="ECO:0000313" key="6">
    <source>
        <dbReference type="Proteomes" id="UP000245119"/>
    </source>
</evidence>
<dbReference type="Pfam" id="PF01347">
    <property type="entry name" value="Vitellogenin_N"/>
    <property type="match status" value="1"/>
</dbReference>
<reference evidence="5 6" key="1">
    <citation type="submission" date="2018-04" db="EMBL/GenBank/DDBJ databases">
        <title>The genome of golden apple snail Pomacea canaliculata provides insight into stress tolerance and invasive adaptation.</title>
        <authorList>
            <person name="Liu C."/>
            <person name="Liu B."/>
            <person name="Ren Y."/>
            <person name="Zhang Y."/>
            <person name="Wang H."/>
            <person name="Li S."/>
            <person name="Jiang F."/>
            <person name="Yin L."/>
            <person name="Zhang G."/>
            <person name="Qian W."/>
            <person name="Fan W."/>
        </authorList>
    </citation>
    <scope>NUCLEOTIDE SEQUENCE [LARGE SCALE GENOMIC DNA]</scope>
    <source>
        <strain evidence="5">SZHN2017</strain>
        <tissue evidence="5">Muscle</tissue>
    </source>
</reference>
<dbReference type="InterPro" id="IPR011030">
    <property type="entry name" value="Lipovitellin_superhlx_dom"/>
</dbReference>
<dbReference type="InterPro" id="IPR015819">
    <property type="entry name" value="Lipid_transp_b-sht_shell"/>
</dbReference>
<dbReference type="GO" id="GO:0045735">
    <property type="term" value="F:nutrient reservoir activity"/>
    <property type="evidence" value="ECO:0007669"/>
    <property type="project" value="UniProtKB-KW"/>
</dbReference>
<proteinExistence type="predicted"/>
<dbReference type="EMBL" id="PZQS01000002">
    <property type="protein sequence ID" value="PVD35441.1"/>
    <property type="molecule type" value="Genomic_DNA"/>
</dbReference>
<dbReference type="STRING" id="400727.A0A2T7PPU4"/>
<gene>
    <name evidence="5" type="ORF">C0Q70_02403</name>
</gene>
<dbReference type="GO" id="GO:0005319">
    <property type="term" value="F:lipid transporter activity"/>
    <property type="evidence" value="ECO:0007669"/>
    <property type="project" value="InterPro"/>
</dbReference>
<name>A0A2T7PPU4_POMCA</name>
<comment type="caution">
    <text evidence="5">The sequence shown here is derived from an EMBL/GenBank/DDBJ whole genome shotgun (WGS) entry which is preliminary data.</text>
</comment>
<dbReference type="SUPFAM" id="SSF48431">
    <property type="entry name" value="Lipovitellin-phosvitin complex, superhelical domain"/>
    <property type="match status" value="1"/>
</dbReference>
<dbReference type="Proteomes" id="UP000245119">
    <property type="component" value="Linkage Group LG2"/>
</dbReference>
<dbReference type="Gene3D" id="1.25.10.20">
    <property type="entry name" value="Vitellinogen, superhelical"/>
    <property type="match status" value="1"/>
</dbReference>
<dbReference type="PANTHER" id="PTHR23345:SF15">
    <property type="entry name" value="VITELLOGENIN 1-RELATED"/>
    <property type="match status" value="1"/>
</dbReference>
<dbReference type="SUPFAM" id="SSF56968">
    <property type="entry name" value="Lipovitellin-phosvitin complex, beta-sheet shell regions"/>
    <property type="match status" value="1"/>
</dbReference>
<dbReference type="PANTHER" id="PTHR23345">
    <property type="entry name" value="VITELLOGENIN-RELATED"/>
    <property type="match status" value="1"/>
</dbReference>